<dbReference type="InterPro" id="IPR026960">
    <property type="entry name" value="RVT-Znf"/>
</dbReference>
<accession>A0A2N9H9A4</accession>
<sequence>MGWPHLREPPHISSPPHISPHPPIPPEKTTSHATNPGQQPKTQPQPTTKQSTSLQKQPSNPTLPHSKPQHLTRDLPKQPNTIHIDNKFFQFSLGGGRAYPYSITERKFKTTLGKIWLSLHDMVWLGNTIDKAAKVDMGGEFFRNHRDGYKAIHVIRRSNQHGIYLEVSEFHSGSRKGVIRIPAGLAQKGWFQFSRMCKDYRNMQNPAKLPMREPTNDRRRVVAGVAVPNKEVEGAKPQIMQKDRNFQKHVTAAVKKAVHLTAIDSPSDKVNARVLLNLNLELSCGPDGIWAISKADLKQPEQMRPTPSRKVIGSTAQPEKTISKVWRPKAQITNVNQDPTPTLPEASSVVEDPCGMETHFTVLTRDVASTSALTGSFDGDEAWVCDDASISSCPEIGENSDATWALQLQDGQRMFVPHMPPLPLSPNPFYALSSSELGVNQLRNGVDNLALTKVMDDPEQASAMFSGDVGEWGGRAEWVEPLAVEYPAVEPLGVPEAQDSPWGEHKGVHEVLRGPHSEWVSEKMQEFGEVLGASYVGFDDRVLALLCAIEAELGISKPSVVSGKDKSRVPREETKLTAVSQTLVHSLWRCRIVQRIEEATGTYSISCRFREVASCFEWAFSGVYGPNKAVERSLMWEELASVAAWWEVPWCVGGDFNVAWYPTERVGSADFSPAMREFSDFIFNMGLIDLPMEGGSFTWSNARSRLRIDRFLCSPTLEDHFSKLVQRRLPRLLSDHFPISLSCGFMQRRKSPFHFENMWLKSDGFNNRVQQWWNSYQYSGSPSYILVQKLKSLKADLSRWNKEVFGDVNERKNDLMAQIQDLDMIEENRHLSTEEVVAKTQLQTDLEKVLLLEEIKWRQTSRATWLREGDKNTRFFHRVANSNRRFNSIDHLLVNGILTTDQSEIGAGLVNFYKQLFSNDEVRRPLLDGLVFSSLDESDRDLLDQPFTEEEVWGVVRNMTGDKAPSPDGFSLAFFQSCWDVIKLDVMRVFHEFHTTRNFERSMNVTFLALIPKKPGRRNNAFIGGRQILDSVLIANESLDSHLKSGLPRMLCKLDIEKAYDHVNWNFLLYMLRQCGFSERWRHWIYTCISLVRFSVLVNGSAHGFFSTSRGLRQGDPLSPLLFIIVMEALSRMLEQAVAGRFISGFSVGNSTGAELSISHSLFANDTLIFCGADTEQAWHLRGVFIWFQAISGLKINLSKSELVPVGQVPNVPELAGIFGCQVASLPLKYLGLPLGASFKSKVLWAGVVEKRLAGWKRLYLSKGGRVTLIKSTLSNLPTYLLSLFPIPMSVAHRLEKLQRDFLWDGLEDDHKFHLVNWKQTCTPLQSGGLGIRNMAVFNKALPGKWLWRYSTEHTSLWRQVIDSKYGCQRSAWCSDRVTATHGLQGRGMGSRISFWHDIWCGALPLRQQFLTLFLLARDPEAKVMDVSLFQDSHHVWDIEFIRLFQDWEMALVNSFMALIYSQVISPGVSDTLCWNPSRRGIFEVRSYYYVLIQPHPEENFPWKCVWKAKVPPRVAFFTWTAALGKILTTENLRKRRVIILDWCCMCKSNGESTNHLLLHCPIAWELWSMVCILFGTPWVMPRSVVDLLTCWKGSLGNSEAGKVWKMIPHCIMWCLWRERNDRTFNGVEKSIPALKFYFLHTLLDWSKASHLDFSSSLSDLVDLCSASL</sequence>
<dbReference type="InterPro" id="IPR000477">
    <property type="entry name" value="RT_dom"/>
</dbReference>
<feature type="compositionally biased region" description="Pro residues" evidence="1">
    <location>
        <begin position="17"/>
        <end position="26"/>
    </location>
</feature>
<evidence type="ECO:0000256" key="1">
    <source>
        <dbReference type="SAM" id="MobiDB-lite"/>
    </source>
</evidence>
<organism evidence="3">
    <name type="scientific">Fagus sylvatica</name>
    <name type="common">Beechnut</name>
    <dbReference type="NCBI Taxonomy" id="28930"/>
    <lineage>
        <taxon>Eukaryota</taxon>
        <taxon>Viridiplantae</taxon>
        <taxon>Streptophyta</taxon>
        <taxon>Embryophyta</taxon>
        <taxon>Tracheophyta</taxon>
        <taxon>Spermatophyta</taxon>
        <taxon>Magnoliopsida</taxon>
        <taxon>eudicotyledons</taxon>
        <taxon>Gunneridae</taxon>
        <taxon>Pentapetalae</taxon>
        <taxon>rosids</taxon>
        <taxon>fabids</taxon>
        <taxon>Fagales</taxon>
        <taxon>Fagaceae</taxon>
        <taxon>Fagus</taxon>
    </lineage>
</organism>
<name>A0A2N9H9A4_FAGSY</name>
<dbReference type="PANTHER" id="PTHR33116:SF78">
    <property type="entry name" value="OS12G0587133 PROTEIN"/>
    <property type="match status" value="1"/>
</dbReference>
<dbReference type="InterPro" id="IPR043502">
    <property type="entry name" value="DNA/RNA_pol_sf"/>
</dbReference>
<dbReference type="InterPro" id="IPR036691">
    <property type="entry name" value="Endo/exonu/phosph_ase_sf"/>
</dbReference>
<feature type="compositionally biased region" description="Basic and acidic residues" evidence="1">
    <location>
        <begin position="1"/>
        <end position="10"/>
    </location>
</feature>
<dbReference type="Pfam" id="PF13966">
    <property type="entry name" value="zf-RVT"/>
    <property type="match status" value="1"/>
</dbReference>
<feature type="domain" description="Reverse transcriptase" evidence="2">
    <location>
        <begin position="992"/>
        <end position="1235"/>
    </location>
</feature>
<dbReference type="PROSITE" id="PS50878">
    <property type="entry name" value="RT_POL"/>
    <property type="match status" value="1"/>
</dbReference>
<gene>
    <name evidence="3" type="ORF">FSB_LOCUS38848</name>
</gene>
<feature type="region of interest" description="Disordered" evidence="1">
    <location>
        <begin position="1"/>
        <end position="79"/>
    </location>
</feature>
<dbReference type="Gene3D" id="3.60.10.10">
    <property type="entry name" value="Endonuclease/exonuclease/phosphatase"/>
    <property type="match status" value="1"/>
</dbReference>
<dbReference type="CDD" id="cd01650">
    <property type="entry name" value="RT_nLTR_like"/>
    <property type="match status" value="1"/>
</dbReference>
<evidence type="ECO:0000259" key="2">
    <source>
        <dbReference type="PROSITE" id="PS50878"/>
    </source>
</evidence>
<dbReference type="SUPFAM" id="SSF56219">
    <property type="entry name" value="DNase I-like"/>
    <property type="match status" value="1"/>
</dbReference>
<feature type="region of interest" description="Disordered" evidence="1">
    <location>
        <begin position="300"/>
        <end position="319"/>
    </location>
</feature>
<feature type="compositionally biased region" description="Low complexity" evidence="1">
    <location>
        <begin position="38"/>
        <end position="59"/>
    </location>
</feature>
<protein>
    <recommendedName>
        <fullName evidence="2">Reverse transcriptase domain-containing protein</fullName>
    </recommendedName>
</protein>
<dbReference type="Pfam" id="PF00078">
    <property type="entry name" value="RVT_1"/>
    <property type="match status" value="1"/>
</dbReference>
<dbReference type="PANTHER" id="PTHR33116">
    <property type="entry name" value="REVERSE TRANSCRIPTASE ZINC-BINDING DOMAIN-CONTAINING PROTEIN-RELATED-RELATED"/>
    <property type="match status" value="1"/>
</dbReference>
<reference evidence="3" key="1">
    <citation type="submission" date="2018-02" db="EMBL/GenBank/DDBJ databases">
        <authorList>
            <person name="Cohen D.B."/>
            <person name="Kent A.D."/>
        </authorList>
    </citation>
    <scope>NUCLEOTIDE SEQUENCE</scope>
</reference>
<evidence type="ECO:0000313" key="3">
    <source>
        <dbReference type="EMBL" id="SPD10966.1"/>
    </source>
</evidence>
<proteinExistence type="predicted"/>
<dbReference type="EMBL" id="OIVN01003402">
    <property type="protein sequence ID" value="SPD10966.1"/>
    <property type="molecule type" value="Genomic_DNA"/>
</dbReference>
<dbReference type="SUPFAM" id="SSF56672">
    <property type="entry name" value="DNA/RNA polymerases"/>
    <property type="match status" value="1"/>
</dbReference>